<name>A0A9P6ZJ88_9AGAM</name>
<dbReference type="Proteomes" id="UP000714275">
    <property type="component" value="Unassembled WGS sequence"/>
</dbReference>
<gene>
    <name evidence="1" type="ORF">EV702DRAFT_717681</name>
</gene>
<keyword evidence="2" id="KW-1185">Reference proteome</keyword>
<proteinExistence type="predicted"/>
<dbReference type="OrthoDB" id="2269034at2759"/>
<evidence type="ECO:0000313" key="1">
    <source>
        <dbReference type="EMBL" id="KAG1768607.1"/>
    </source>
</evidence>
<reference evidence="1" key="1">
    <citation type="journal article" date="2020" name="New Phytol.">
        <title>Comparative genomics reveals dynamic genome evolution in host specialist ectomycorrhizal fungi.</title>
        <authorList>
            <person name="Lofgren L.A."/>
            <person name="Nguyen N.H."/>
            <person name="Vilgalys R."/>
            <person name="Ruytinx J."/>
            <person name="Liao H.L."/>
            <person name="Branco S."/>
            <person name="Kuo A."/>
            <person name="LaButti K."/>
            <person name="Lipzen A."/>
            <person name="Andreopoulos W."/>
            <person name="Pangilinan J."/>
            <person name="Riley R."/>
            <person name="Hundley H."/>
            <person name="Na H."/>
            <person name="Barry K."/>
            <person name="Grigoriev I.V."/>
            <person name="Stajich J.E."/>
            <person name="Kennedy P.G."/>
        </authorList>
    </citation>
    <scope>NUCLEOTIDE SEQUENCE</scope>
    <source>
        <strain evidence="1">DOB743</strain>
    </source>
</reference>
<accession>A0A9P6ZJ88</accession>
<dbReference type="EMBL" id="JABBWD010000078">
    <property type="protein sequence ID" value="KAG1768607.1"/>
    <property type="molecule type" value="Genomic_DNA"/>
</dbReference>
<evidence type="ECO:0008006" key="3">
    <source>
        <dbReference type="Google" id="ProtNLM"/>
    </source>
</evidence>
<protein>
    <recommendedName>
        <fullName evidence="3">F-box domain-containing protein</fullName>
    </recommendedName>
</protein>
<comment type="caution">
    <text evidence="1">The sequence shown here is derived from an EMBL/GenBank/DDBJ whole genome shotgun (WGS) entry which is preliminary data.</text>
</comment>
<organism evidence="1 2">
    <name type="scientific">Suillus placidus</name>
    <dbReference type="NCBI Taxonomy" id="48579"/>
    <lineage>
        <taxon>Eukaryota</taxon>
        <taxon>Fungi</taxon>
        <taxon>Dikarya</taxon>
        <taxon>Basidiomycota</taxon>
        <taxon>Agaricomycotina</taxon>
        <taxon>Agaricomycetes</taxon>
        <taxon>Agaricomycetidae</taxon>
        <taxon>Boletales</taxon>
        <taxon>Suillineae</taxon>
        <taxon>Suillaceae</taxon>
        <taxon>Suillus</taxon>
    </lineage>
</organism>
<sequence>MREVDAVKYNKKPQYTHLCENGTGNSQSVQQLRLSFSRSSSPVNVTPTEPYIHRLPVELLQQVFLLIVNDVPDCPSIFSCGSDIISVDVASPPLVFIRVCRLWRVVAHSTAGVWSRIQVVLPGKYKPLKPFLPYLLQCWLARSGSLPLTLYIVDKPLHRQLEPDPLG</sequence>
<dbReference type="AlphaFoldDB" id="A0A9P6ZJ88"/>
<evidence type="ECO:0000313" key="2">
    <source>
        <dbReference type="Proteomes" id="UP000714275"/>
    </source>
</evidence>